<sequence length="286" mass="32372">MCLSFWTIDGLKILSISPIVTHSHYTLGFALAQDLAKRGHEVTLLAPYREKEPIKNLRTLLLTGFVEEWNKIKENMNMFNRINLPTILTLVQLGGMGATLVDQTLGHEVVQNLLNSNETFDAVILEHFISDGLRAIAYHFGAVPISFSAVPAGTWSNHLVGNVDLPSYATEFLLKSPIHTDFCKRVHNMLLYIMQKLYLYFVFYPKQNQIMHKYFPDFPHIYDLTYNTSLVLLSSDASFSEPVPKLPNMIEIGGFHVLPPKKLPEDIQKILDNAKNGVVYFSMGSV</sequence>
<evidence type="ECO:0000256" key="2">
    <source>
        <dbReference type="ARBA" id="ARBA00022676"/>
    </source>
</evidence>
<feature type="non-terminal residue" evidence="4">
    <location>
        <position position="286"/>
    </location>
</feature>
<accession>A0A0T6AW43</accession>
<organism evidence="4 5">
    <name type="scientific">Oryctes borbonicus</name>
    <dbReference type="NCBI Taxonomy" id="1629725"/>
    <lineage>
        <taxon>Eukaryota</taxon>
        <taxon>Metazoa</taxon>
        <taxon>Ecdysozoa</taxon>
        <taxon>Arthropoda</taxon>
        <taxon>Hexapoda</taxon>
        <taxon>Insecta</taxon>
        <taxon>Pterygota</taxon>
        <taxon>Neoptera</taxon>
        <taxon>Endopterygota</taxon>
        <taxon>Coleoptera</taxon>
        <taxon>Polyphaga</taxon>
        <taxon>Scarabaeiformia</taxon>
        <taxon>Scarabaeidae</taxon>
        <taxon>Dynastinae</taxon>
        <taxon>Oryctes</taxon>
    </lineage>
</organism>
<dbReference type="PANTHER" id="PTHR48043:SF159">
    <property type="entry name" value="EG:EG0003.4 PROTEIN-RELATED"/>
    <property type="match status" value="1"/>
</dbReference>
<keyword evidence="5" id="KW-1185">Reference proteome</keyword>
<dbReference type="Pfam" id="PF00201">
    <property type="entry name" value="UDPGT"/>
    <property type="match status" value="1"/>
</dbReference>
<dbReference type="InterPro" id="IPR050271">
    <property type="entry name" value="UDP-glycosyltransferase"/>
</dbReference>
<dbReference type="SUPFAM" id="SSF53756">
    <property type="entry name" value="UDP-Glycosyltransferase/glycogen phosphorylase"/>
    <property type="match status" value="1"/>
</dbReference>
<gene>
    <name evidence="4" type="ORF">AMK59_8516</name>
</gene>
<dbReference type="GO" id="GO:0008194">
    <property type="term" value="F:UDP-glycosyltransferase activity"/>
    <property type="evidence" value="ECO:0007669"/>
    <property type="project" value="InterPro"/>
</dbReference>
<comment type="caution">
    <text evidence="4">The sequence shown here is derived from an EMBL/GenBank/DDBJ whole genome shotgun (WGS) entry which is preliminary data.</text>
</comment>
<reference evidence="4 5" key="1">
    <citation type="submission" date="2015-09" db="EMBL/GenBank/DDBJ databases">
        <title>Draft genome of the scarab beetle Oryctes borbonicus.</title>
        <authorList>
            <person name="Meyer J.M."/>
            <person name="Markov G.V."/>
            <person name="Baskaran P."/>
            <person name="Herrmann M."/>
            <person name="Sommer R.J."/>
            <person name="Roedelsperger C."/>
        </authorList>
    </citation>
    <scope>NUCLEOTIDE SEQUENCE [LARGE SCALE GENOMIC DNA]</scope>
    <source>
        <strain evidence="4">OB123</strain>
        <tissue evidence="4">Whole animal</tissue>
    </source>
</reference>
<evidence type="ECO:0000256" key="3">
    <source>
        <dbReference type="ARBA" id="ARBA00022679"/>
    </source>
</evidence>
<dbReference type="OrthoDB" id="5835829at2759"/>
<dbReference type="EMBL" id="LJIG01022676">
    <property type="protein sequence ID" value="KRT79304.1"/>
    <property type="molecule type" value="Genomic_DNA"/>
</dbReference>
<comment type="similarity">
    <text evidence="1">Belongs to the UDP-glycosyltransferase family.</text>
</comment>
<evidence type="ECO:0000313" key="4">
    <source>
        <dbReference type="EMBL" id="KRT79304.1"/>
    </source>
</evidence>
<protein>
    <submittedName>
        <fullName evidence="4">Glucuronosyltransferase</fullName>
    </submittedName>
</protein>
<name>A0A0T6AW43_9SCAR</name>
<evidence type="ECO:0000313" key="5">
    <source>
        <dbReference type="Proteomes" id="UP000051574"/>
    </source>
</evidence>
<evidence type="ECO:0000256" key="1">
    <source>
        <dbReference type="ARBA" id="ARBA00009995"/>
    </source>
</evidence>
<dbReference type="InterPro" id="IPR002213">
    <property type="entry name" value="UDP_glucos_trans"/>
</dbReference>
<dbReference type="AlphaFoldDB" id="A0A0T6AW43"/>
<proteinExistence type="inferred from homology"/>
<keyword evidence="3 4" id="KW-0808">Transferase</keyword>
<dbReference type="PANTHER" id="PTHR48043">
    <property type="entry name" value="EG:EG0003.4 PROTEIN-RELATED"/>
    <property type="match status" value="1"/>
</dbReference>
<dbReference type="Proteomes" id="UP000051574">
    <property type="component" value="Unassembled WGS sequence"/>
</dbReference>
<keyword evidence="2" id="KW-0328">Glycosyltransferase</keyword>